<dbReference type="Gene3D" id="6.10.140.2220">
    <property type="match status" value="1"/>
</dbReference>
<evidence type="ECO:0000256" key="1">
    <source>
        <dbReference type="ARBA" id="ARBA00022723"/>
    </source>
</evidence>
<dbReference type="GO" id="GO:0005815">
    <property type="term" value="C:microtubule organizing center"/>
    <property type="evidence" value="ECO:0007669"/>
    <property type="project" value="TreeGrafter"/>
</dbReference>
<feature type="region of interest" description="Disordered" evidence="6">
    <location>
        <begin position="95"/>
        <end position="216"/>
    </location>
</feature>
<gene>
    <name evidence="8" type="ORF">GHT06_012753</name>
</gene>
<feature type="compositionally biased region" description="Basic and acidic residues" evidence="6">
    <location>
        <begin position="95"/>
        <end position="109"/>
    </location>
</feature>
<dbReference type="GO" id="GO:0030705">
    <property type="term" value="P:cytoskeleton-dependent intracellular transport"/>
    <property type="evidence" value="ECO:0007669"/>
    <property type="project" value="TreeGrafter"/>
</dbReference>
<dbReference type="Proteomes" id="UP000820818">
    <property type="component" value="Linkage Group LG3"/>
</dbReference>
<keyword evidence="9" id="KW-1185">Reference proteome</keyword>
<dbReference type="PANTHER" id="PTHR18947">
    <property type="entry name" value="HOOK PROTEINS"/>
    <property type="match status" value="1"/>
</dbReference>
<dbReference type="GO" id="GO:0051959">
    <property type="term" value="F:dynein light intermediate chain binding"/>
    <property type="evidence" value="ECO:0007669"/>
    <property type="project" value="TreeGrafter"/>
</dbReference>
<dbReference type="PROSITE" id="PS50865">
    <property type="entry name" value="ZF_MYND_2"/>
    <property type="match status" value="1"/>
</dbReference>
<keyword evidence="5" id="KW-0175">Coiled coil</keyword>
<feature type="compositionally biased region" description="Low complexity" evidence="6">
    <location>
        <begin position="841"/>
        <end position="865"/>
    </location>
</feature>
<feature type="compositionally biased region" description="Polar residues" evidence="6">
    <location>
        <begin position="1408"/>
        <end position="1440"/>
    </location>
</feature>
<feature type="coiled-coil region" evidence="5">
    <location>
        <begin position="548"/>
        <end position="628"/>
    </location>
</feature>
<feature type="region of interest" description="Disordered" evidence="6">
    <location>
        <begin position="819"/>
        <end position="870"/>
    </location>
</feature>
<evidence type="ECO:0000256" key="3">
    <source>
        <dbReference type="ARBA" id="ARBA00022833"/>
    </source>
</evidence>
<evidence type="ECO:0000256" key="6">
    <source>
        <dbReference type="SAM" id="MobiDB-lite"/>
    </source>
</evidence>
<dbReference type="GO" id="GO:0008270">
    <property type="term" value="F:zinc ion binding"/>
    <property type="evidence" value="ECO:0007669"/>
    <property type="project" value="UniProtKB-KW"/>
</dbReference>
<dbReference type="GO" id="GO:0005737">
    <property type="term" value="C:cytoplasm"/>
    <property type="evidence" value="ECO:0007669"/>
    <property type="project" value="TreeGrafter"/>
</dbReference>
<feature type="compositionally biased region" description="Low complexity" evidence="6">
    <location>
        <begin position="1386"/>
        <end position="1407"/>
    </location>
</feature>
<sequence>MLKAALHQLNSEPVVILKKIEKCSRNTLPDYTTNRDRDAMQRYQIVKKSPDPRDHSSTSLNLKINLSGGVPTCLKRKASLEDAFTEADTAYETPKKLRRDGSVESDFQKKKAKHHHTEIKTIQDQKSKMSENDKEKWKIKKQLEKEKLKSTKPEHRSETGGSGLSSSEHQNVHSQKRVKKHERKKKKSREKSKESSRCTSKNSISDNREHFCSGGIVNDTGEPAALISQQGDNIEEASITSPKPMSSNEAVTDEEVLDDPEDQTVALFPEENNFDVPRSDSAATVALDIEIDRQSINSSVDNTEPVEFVNLVSPEKANTTAENTGLPSNATTEDEMEFKMQCSQIANSSDDICKHHRLEYENQIQDEVHDPSTVLSNDAEEEDPLPVVNSNGQLANTIVSIARTDPLNEENVVIDKNSIGADITTPLDVSNNYPECSQIGEVEKSAYMEAEKSENDEMDSTEDQSDTLPLQCLEKDTVQQSHLEAEQDKTAVCLAKMDGSTSSASLKTVSGPLMSIVRDHFDEKPGTKTLHSVDKVCCLSTDVPVEQLNQRECEIRQEKLQIQSALSEIFSERRTLNKEVRLLLSKSQKLEQESNVKNIDISANELTVKGLSNEVNIAREERNRLAAEKKKTHHMVLQTEIKLRELQVQLIRQQLDQGDAKPVESNSLLDITENEKRVADLTEEVANKSTVHKETETAYQKAEHIFRQKNEELETLEKVLDEARKMCQELNDDLKKVTSEIEKAKLKLEDLADEGKRRCLRAVDIEEEIIKIEFCKKLKQNEVKRQEITAIKDAMAFEGMIPNLNVLLAIEIHTEKTESEIIPSPLPENANAKDDSPKQEPSPSRPTVQVPSTVPPVTVAETPSTLPTEEAGALVIETIAVSPELPSHVEMECEAFSPQTQPICLRIQNTSVVDFNPTPSRTTTPALGSPSITQSAPANSSVATRTADSLGSSESMQASTSQNIATASFAVLPLAISLKSLSDAYPFYSQFVNPNSPKANSDDETILNQEIVNGCRQFTHWKCNYACSKDITSLNRDNPLLRQCAEYMKEFFIPFYRLMIKKNITTTSLFDLIVLQAQKANWYGLSAVDSTYMKQMLENNLRCAIEIGIKFKDQACILPSRVEFSPSSGKSSMPTFTIHLATPEAFRSPTLANHMQISAQSSTEHSPVERSQATRAMQDGHSPIGALNTMLTNHVRQVHHPTNAFSHNSPNGLMTEGHPTMPRQGWNSNSESNGLAYPSTVVQNTAVVNPIMNAQYTGRHRMPAVQQTVPPSQSAWPQQQAAHQAYVQTLQSNRMQVPVSYQAGSYRQQQATLQHQYTSHNGLQQMSQSQQLQHCLIGPGTGDNLSRQNMSLLGSHLQGQIPVQQQRVRQHSASQQLPNQQPGSNHIAGIQQQQVSQSHSLSGGHQIMQKQRQIPMSSPPVNAQPQRHFAGQSSEASRQPANRRPSREVPQHQVYTCLKCGQEAQQKCSGCQTTFYCSRDCQVAHWDEHGKTYVLSVSGIVFPAYSNVSNGSVSSIVVLSL</sequence>
<accession>A0AAD5KWN4</accession>
<comment type="caution">
    <text evidence="8">The sequence shown here is derived from an EMBL/GenBank/DDBJ whole genome shotgun (WGS) entry which is preliminary data.</text>
</comment>
<feature type="region of interest" description="Disordered" evidence="6">
    <location>
        <begin position="1361"/>
        <end position="1448"/>
    </location>
</feature>
<dbReference type="Pfam" id="PF01753">
    <property type="entry name" value="zf-MYND"/>
    <property type="match status" value="1"/>
</dbReference>
<keyword evidence="3" id="KW-0862">Zinc</keyword>
<dbReference type="InterPro" id="IPR002893">
    <property type="entry name" value="Znf_MYND"/>
</dbReference>
<organism evidence="8 9">
    <name type="scientific">Daphnia sinensis</name>
    <dbReference type="NCBI Taxonomy" id="1820382"/>
    <lineage>
        <taxon>Eukaryota</taxon>
        <taxon>Metazoa</taxon>
        <taxon>Ecdysozoa</taxon>
        <taxon>Arthropoda</taxon>
        <taxon>Crustacea</taxon>
        <taxon>Branchiopoda</taxon>
        <taxon>Diplostraca</taxon>
        <taxon>Cladocera</taxon>
        <taxon>Anomopoda</taxon>
        <taxon>Daphniidae</taxon>
        <taxon>Daphnia</taxon>
        <taxon>Daphnia similis group</taxon>
    </lineage>
</organism>
<dbReference type="SUPFAM" id="SSF144232">
    <property type="entry name" value="HIT/MYND zinc finger-like"/>
    <property type="match status" value="1"/>
</dbReference>
<feature type="region of interest" description="Disordered" evidence="6">
    <location>
        <begin position="916"/>
        <end position="955"/>
    </location>
</feature>
<evidence type="ECO:0000256" key="2">
    <source>
        <dbReference type="ARBA" id="ARBA00022771"/>
    </source>
</evidence>
<reference evidence="8 9" key="1">
    <citation type="submission" date="2022-05" db="EMBL/GenBank/DDBJ databases">
        <title>A multi-omics perspective on studying reproductive biology in Daphnia sinensis.</title>
        <authorList>
            <person name="Jia J."/>
        </authorList>
    </citation>
    <scope>NUCLEOTIDE SEQUENCE [LARGE SCALE GENOMIC DNA]</scope>
    <source>
        <strain evidence="8 9">WSL</strain>
    </source>
</reference>
<evidence type="ECO:0000256" key="4">
    <source>
        <dbReference type="PROSITE-ProRule" id="PRU00134"/>
    </source>
</evidence>
<dbReference type="EMBL" id="WJBH02000003">
    <property type="protein sequence ID" value="KAI9561792.1"/>
    <property type="molecule type" value="Genomic_DNA"/>
</dbReference>
<dbReference type="GO" id="GO:0008017">
    <property type="term" value="F:microtubule binding"/>
    <property type="evidence" value="ECO:0007669"/>
    <property type="project" value="TreeGrafter"/>
</dbReference>
<evidence type="ECO:0000313" key="8">
    <source>
        <dbReference type="EMBL" id="KAI9561792.1"/>
    </source>
</evidence>
<protein>
    <recommendedName>
        <fullName evidence="7">MYND-type domain-containing protein</fullName>
    </recommendedName>
</protein>
<name>A0AAD5KWN4_9CRUS</name>
<dbReference type="PANTHER" id="PTHR18947:SF28">
    <property type="entry name" value="GIRDIN, ISOFORM A"/>
    <property type="match status" value="1"/>
</dbReference>
<dbReference type="GO" id="GO:0031122">
    <property type="term" value="P:cytoplasmic microtubule organization"/>
    <property type="evidence" value="ECO:0007669"/>
    <property type="project" value="TreeGrafter"/>
</dbReference>
<feature type="coiled-coil region" evidence="5">
    <location>
        <begin position="699"/>
        <end position="754"/>
    </location>
</feature>
<evidence type="ECO:0000313" key="9">
    <source>
        <dbReference type="Proteomes" id="UP000820818"/>
    </source>
</evidence>
<feature type="compositionally biased region" description="Basic residues" evidence="6">
    <location>
        <begin position="174"/>
        <end position="190"/>
    </location>
</feature>
<evidence type="ECO:0000256" key="5">
    <source>
        <dbReference type="SAM" id="Coils"/>
    </source>
</evidence>
<feature type="domain" description="MYND-type" evidence="7">
    <location>
        <begin position="1457"/>
        <end position="1493"/>
    </location>
</feature>
<proteinExistence type="predicted"/>
<feature type="compositionally biased region" description="Basic and acidic residues" evidence="6">
    <location>
        <begin position="118"/>
        <end position="158"/>
    </location>
</feature>
<feature type="compositionally biased region" description="Polar residues" evidence="6">
    <location>
        <begin position="1361"/>
        <end position="1384"/>
    </location>
</feature>
<evidence type="ECO:0000259" key="7">
    <source>
        <dbReference type="PROSITE" id="PS50865"/>
    </source>
</evidence>
<keyword evidence="1" id="KW-0479">Metal-binding</keyword>
<keyword evidence="2 4" id="KW-0863">Zinc-finger</keyword>